<dbReference type="EMBL" id="WTPW01003535">
    <property type="protein sequence ID" value="KAF0339050.1"/>
    <property type="molecule type" value="Genomic_DNA"/>
</dbReference>
<sequence length="237" mass="27691">MARCVPEPITSKNTKNITLSHPLERLRIPPQTRKNKPAKGAQRDHQNHEPINQLPIIGDHNKLVAIRQTHGAQRVTKVHDPKDTKSTTNNCNTTIVMTIKDLEKEIEQYNDNHCINKQMEKLDAHRIAMPQINKINPTKKYPVHKEQKDIREQPIEQPKENWVNQKYNRKLHEYFTNKLLPEDFNECVKKLRKQIQANEFRKKYIGITIDGKWSTIVKAALLTQSNILQIFLSYKGV</sequence>
<evidence type="ECO:0000256" key="1">
    <source>
        <dbReference type="SAM" id="MobiDB-lite"/>
    </source>
</evidence>
<comment type="caution">
    <text evidence="2">The sequence shown here is derived from an EMBL/GenBank/DDBJ whole genome shotgun (WGS) entry which is preliminary data.</text>
</comment>
<feature type="region of interest" description="Disordered" evidence="1">
    <location>
        <begin position="26"/>
        <end position="56"/>
    </location>
</feature>
<accession>A0A8H3WWZ4</accession>
<keyword evidence="3" id="KW-1185">Reference proteome</keyword>
<dbReference type="Proteomes" id="UP000439903">
    <property type="component" value="Unassembled WGS sequence"/>
</dbReference>
<feature type="non-terminal residue" evidence="2">
    <location>
        <position position="1"/>
    </location>
</feature>
<organism evidence="2 3">
    <name type="scientific">Gigaspora margarita</name>
    <dbReference type="NCBI Taxonomy" id="4874"/>
    <lineage>
        <taxon>Eukaryota</taxon>
        <taxon>Fungi</taxon>
        <taxon>Fungi incertae sedis</taxon>
        <taxon>Mucoromycota</taxon>
        <taxon>Glomeromycotina</taxon>
        <taxon>Glomeromycetes</taxon>
        <taxon>Diversisporales</taxon>
        <taxon>Gigasporaceae</taxon>
        <taxon>Gigaspora</taxon>
    </lineage>
</organism>
<gene>
    <name evidence="2" type="ORF">F8M41_016391</name>
</gene>
<evidence type="ECO:0000313" key="2">
    <source>
        <dbReference type="EMBL" id="KAF0339050.1"/>
    </source>
</evidence>
<reference evidence="2 3" key="1">
    <citation type="journal article" date="2019" name="Environ. Microbiol.">
        <title>At the nexus of three kingdoms: the genome of the mycorrhizal fungus Gigaspora margarita provides insights into plant, endobacterial and fungal interactions.</title>
        <authorList>
            <person name="Venice F."/>
            <person name="Ghignone S."/>
            <person name="Salvioli di Fossalunga A."/>
            <person name="Amselem J."/>
            <person name="Novero M."/>
            <person name="Xianan X."/>
            <person name="Sedzielewska Toro K."/>
            <person name="Morin E."/>
            <person name="Lipzen A."/>
            <person name="Grigoriev I.V."/>
            <person name="Henrissat B."/>
            <person name="Martin F.M."/>
            <person name="Bonfante P."/>
        </authorList>
    </citation>
    <scope>NUCLEOTIDE SEQUENCE [LARGE SCALE GENOMIC DNA]</scope>
    <source>
        <strain evidence="2 3">BEG34</strain>
    </source>
</reference>
<evidence type="ECO:0000313" key="3">
    <source>
        <dbReference type="Proteomes" id="UP000439903"/>
    </source>
</evidence>
<dbReference type="AlphaFoldDB" id="A0A8H3WWZ4"/>
<dbReference type="OrthoDB" id="2449302at2759"/>
<proteinExistence type="predicted"/>
<protein>
    <submittedName>
        <fullName evidence="2">Uncharacterized protein</fullName>
    </submittedName>
</protein>
<name>A0A8H3WWZ4_GIGMA</name>